<proteinExistence type="predicted"/>
<dbReference type="InterPro" id="IPR001434">
    <property type="entry name" value="OmcB-like_DUF11"/>
</dbReference>
<dbReference type="Gene3D" id="2.60.40.740">
    <property type="match status" value="2"/>
</dbReference>
<dbReference type="InterPro" id="IPR047589">
    <property type="entry name" value="DUF11_rpt"/>
</dbReference>
<dbReference type="EMBL" id="CP030041">
    <property type="protein sequence ID" value="AWW31050.1"/>
    <property type="molecule type" value="Genomic_DNA"/>
</dbReference>
<keyword evidence="5" id="KW-1185">Reference proteome</keyword>
<dbReference type="KEGG" id="est:DN752_13465"/>
<organism evidence="4 5">
    <name type="scientific">Echinicola strongylocentroti</name>
    <dbReference type="NCBI Taxonomy" id="1795355"/>
    <lineage>
        <taxon>Bacteria</taxon>
        <taxon>Pseudomonadati</taxon>
        <taxon>Bacteroidota</taxon>
        <taxon>Cytophagia</taxon>
        <taxon>Cytophagales</taxon>
        <taxon>Cyclobacteriaceae</taxon>
        <taxon>Echinicola</taxon>
    </lineage>
</organism>
<gene>
    <name evidence="4" type="ORF">DN752_13465</name>
</gene>
<feature type="domain" description="DUF11" evidence="2">
    <location>
        <begin position="504"/>
        <end position="622"/>
    </location>
</feature>
<evidence type="ECO:0008006" key="6">
    <source>
        <dbReference type="Google" id="ProtNLM"/>
    </source>
</evidence>
<feature type="domain" description="DUF7507" evidence="3">
    <location>
        <begin position="274"/>
        <end position="374"/>
    </location>
</feature>
<dbReference type="InterPro" id="IPR055354">
    <property type="entry name" value="DUF7507"/>
</dbReference>
<protein>
    <recommendedName>
        <fullName evidence="6">DUF11 domain-containing protein</fullName>
    </recommendedName>
</protein>
<dbReference type="InterPro" id="IPR051172">
    <property type="entry name" value="Chlamydia_OmcB"/>
</dbReference>
<feature type="domain" description="DUF7507" evidence="3">
    <location>
        <begin position="160"/>
        <end position="261"/>
    </location>
</feature>
<feature type="domain" description="DUF7507" evidence="3">
    <location>
        <begin position="47"/>
        <end position="147"/>
    </location>
</feature>
<sequence length="723" mass="78878">MKAFLLSFLLLACCYFSAVMASPNGVRGPGQISGAKLDRIPQEEIHITLEKTGKYEDTNEDGEFSAGDQVSYTFLVTNTCTGTITDIVIKDPLVHVEGGPVSLAPGQSDSTSFSAVYILTQEDVDAGILRNTATVCGRLISGEQVEAEDEDIQEIYVKGSIKLTKTGTYADTNEDGQPNVGDHVHYTFVVKNSCHATLYDVMVLDTLVTVSGGPITLAPGEKDKTTFTGSYALTQKDIDAGELVNIATAKGTNAHGETIKDTDEDRQVFEVEGAIRLQKTGAYEDSDGSGYVNPGDQIRYTFTVKNSCHVTLTNVHVQDILVEVDGGPITLAPSEKDKTTFKAVYTITQEDIDRGKVINKATAIGHNPKGDEIKHCDSDTVMLQGPSETLLFRLTKSVDVNQAVLGQQISYTITISNEGPQVIKNVLLTDQLPEELTLISSSWEEQAPKEWLIETIGPGEVLVLEITALAIQAGEAINVVKMTVGDYQLEAQAETVVITDRCVDLAIAKSSNGAKIYQGDEFDYVITVKNVGEDMATNVVIEDLLPDLVSYVSSEYQLSVRSIEPQLVQQGNRLQWHIAEFPAGERMELLLRVKANGLGRLLNEVEVSSDLEDSNPADNTAEDINDIGELFVPNVFTPGTRDNVNDYFVIRGLNQFVDNEIVIMNRLGDHVFEQKDYQNDWDANGLNGGAYFYVLTAEDTAGRLHTFKGWVQVIKASSTGIEQ</sequence>
<feature type="domain" description="DUF11" evidence="2">
    <location>
        <begin position="394"/>
        <end position="484"/>
    </location>
</feature>
<evidence type="ECO:0000313" key="5">
    <source>
        <dbReference type="Proteomes" id="UP000248688"/>
    </source>
</evidence>
<dbReference type="AlphaFoldDB" id="A0A2Z4IK39"/>
<feature type="signal peptide" evidence="1">
    <location>
        <begin position="1"/>
        <end position="21"/>
    </location>
</feature>
<accession>A0A2Z4IK39</accession>
<evidence type="ECO:0000256" key="1">
    <source>
        <dbReference type="SAM" id="SignalP"/>
    </source>
</evidence>
<evidence type="ECO:0000259" key="2">
    <source>
        <dbReference type="Pfam" id="PF01345"/>
    </source>
</evidence>
<reference evidence="4 5" key="1">
    <citation type="submission" date="2018-06" db="EMBL/GenBank/DDBJ databases">
        <title>Echinicola strongylocentroti sp. nov., isolated from a sea urchin Strongylocentrotus intermedius.</title>
        <authorList>
            <person name="Bae S.S."/>
        </authorList>
    </citation>
    <scope>NUCLEOTIDE SEQUENCE [LARGE SCALE GENOMIC DNA]</scope>
    <source>
        <strain evidence="4 5">MEBiC08714</strain>
    </source>
</reference>
<dbReference type="OrthoDB" id="904955at2"/>
<dbReference type="NCBIfam" id="TIGR01451">
    <property type="entry name" value="B_ant_repeat"/>
    <property type="match status" value="4"/>
</dbReference>
<dbReference type="RefSeq" id="WP_112784427.1">
    <property type="nucleotide sequence ID" value="NZ_CP030041.1"/>
</dbReference>
<feature type="chain" id="PRO_5016273194" description="DUF11 domain-containing protein" evidence="1">
    <location>
        <begin position="22"/>
        <end position="723"/>
    </location>
</feature>
<dbReference type="Proteomes" id="UP000248688">
    <property type="component" value="Chromosome"/>
</dbReference>
<evidence type="ECO:0000259" key="3">
    <source>
        <dbReference type="Pfam" id="PF24346"/>
    </source>
</evidence>
<dbReference type="PANTHER" id="PTHR34819">
    <property type="entry name" value="LARGE CYSTEINE-RICH PERIPLASMIC PROTEIN OMCB"/>
    <property type="match status" value="1"/>
</dbReference>
<keyword evidence="1" id="KW-0732">Signal</keyword>
<evidence type="ECO:0000313" key="4">
    <source>
        <dbReference type="EMBL" id="AWW31050.1"/>
    </source>
</evidence>
<dbReference type="Pfam" id="PF24346">
    <property type="entry name" value="DUF7507"/>
    <property type="match status" value="3"/>
</dbReference>
<name>A0A2Z4IK39_9BACT</name>
<dbReference type="Pfam" id="PF01345">
    <property type="entry name" value="DUF11"/>
    <property type="match status" value="2"/>
</dbReference>
<dbReference type="Pfam" id="PF13585">
    <property type="entry name" value="CHU_C"/>
    <property type="match status" value="1"/>
</dbReference>